<gene>
    <name evidence="2" type="ORF">HMPREF9719_00316</name>
</gene>
<evidence type="ECO:0008006" key="4">
    <source>
        <dbReference type="Google" id="ProtNLM"/>
    </source>
</evidence>
<feature type="region of interest" description="Disordered" evidence="1">
    <location>
        <begin position="40"/>
        <end position="60"/>
    </location>
</feature>
<dbReference type="STRING" id="29321.AAV33_09440"/>
<evidence type="ECO:0000313" key="3">
    <source>
        <dbReference type="Proteomes" id="UP000006078"/>
    </source>
</evidence>
<dbReference type="HOGENOM" id="CLU_191180_2_2_11"/>
<dbReference type="Proteomes" id="UP000006078">
    <property type="component" value="Unassembled WGS sequence"/>
</dbReference>
<reference evidence="2 3" key="1">
    <citation type="submission" date="2012-08" db="EMBL/GenBank/DDBJ databases">
        <title>The Genome Sequence of Turicella otitidis ATCC 51513.</title>
        <authorList>
            <consortium name="The Broad Institute Genome Sequencing Platform"/>
            <person name="Earl A."/>
            <person name="Ward D."/>
            <person name="Feldgarden M."/>
            <person name="Gevers D."/>
            <person name="Huys G."/>
            <person name="Walker B."/>
            <person name="Young S.K."/>
            <person name="Zeng Q."/>
            <person name="Gargeya S."/>
            <person name="Fitzgerald M."/>
            <person name="Haas B."/>
            <person name="Abouelleil A."/>
            <person name="Alvarado L."/>
            <person name="Arachchi H.M."/>
            <person name="Berlin A.M."/>
            <person name="Chapman S.B."/>
            <person name="Goldberg J."/>
            <person name="Griggs A."/>
            <person name="Gujja S."/>
            <person name="Hansen M."/>
            <person name="Howarth C."/>
            <person name="Imamovic A."/>
            <person name="Larimer J."/>
            <person name="McCowen C."/>
            <person name="Montmayeur A."/>
            <person name="Murphy C."/>
            <person name="Neiman D."/>
            <person name="Pearson M."/>
            <person name="Priest M."/>
            <person name="Roberts A."/>
            <person name="Saif S."/>
            <person name="Shea T."/>
            <person name="Sisk P."/>
            <person name="Sykes S."/>
            <person name="Wortman J."/>
            <person name="Nusbaum C."/>
            <person name="Birren B."/>
        </authorList>
    </citation>
    <scope>NUCLEOTIDE SEQUENCE [LARGE SCALE GENOMIC DNA]</scope>
    <source>
        <strain evidence="2 3">ATCC 51513</strain>
    </source>
</reference>
<proteinExistence type="predicted"/>
<organism evidence="2 3">
    <name type="scientific">Corynebacterium otitidis ATCC 51513</name>
    <dbReference type="NCBI Taxonomy" id="883169"/>
    <lineage>
        <taxon>Bacteria</taxon>
        <taxon>Bacillati</taxon>
        <taxon>Actinomycetota</taxon>
        <taxon>Actinomycetes</taxon>
        <taxon>Mycobacteriales</taxon>
        <taxon>Corynebacteriaceae</taxon>
        <taxon>Corynebacterium</taxon>
    </lineage>
</organism>
<evidence type="ECO:0000256" key="1">
    <source>
        <dbReference type="SAM" id="MobiDB-lite"/>
    </source>
</evidence>
<keyword evidence="3" id="KW-1185">Reference proteome</keyword>
<dbReference type="OrthoDB" id="3268477at2"/>
<dbReference type="AlphaFoldDB" id="K0YH35"/>
<name>K0YH35_9CORY</name>
<dbReference type="RefSeq" id="WP_004600206.1">
    <property type="nucleotide sequence ID" value="NZ_HF541865.1"/>
</dbReference>
<protein>
    <recommendedName>
        <fullName evidence="4">SPOR domain-containing protein</fullName>
    </recommendedName>
</protein>
<accession>K0YH35</accession>
<evidence type="ECO:0000313" key="2">
    <source>
        <dbReference type="EMBL" id="EJZ82756.1"/>
    </source>
</evidence>
<dbReference type="EMBL" id="AHAE01000019">
    <property type="protein sequence ID" value="EJZ82756.1"/>
    <property type="molecule type" value="Genomic_DNA"/>
</dbReference>
<sequence>MAEEKWYVDPETGEVFQGRLRGWLHRMGPYPSRAEAQRAFETARKRSQAFDEEERRWRES</sequence>
<comment type="caution">
    <text evidence="2">The sequence shown here is derived from an EMBL/GenBank/DDBJ whole genome shotgun (WGS) entry which is preliminary data.</text>
</comment>